<organism evidence="1 2">
    <name type="scientific">Aphis glycines</name>
    <name type="common">Soybean aphid</name>
    <dbReference type="NCBI Taxonomy" id="307491"/>
    <lineage>
        <taxon>Eukaryota</taxon>
        <taxon>Metazoa</taxon>
        <taxon>Ecdysozoa</taxon>
        <taxon>Arthropoda</taxon>
        <taxon>Hexapoda</taxon>
        <taxon>Insecta</taxon>
        <taxon>Pterygota</taxon>
        <taxon>Neoptera</taxon>
        <taxon>Paraneoptera</taxon>
        <taxon>Hemiptera</taxon>
        <taxon>Sternorrhyncha</taxon>
        <taxon>Aphidomorpha</taxon>
        <taxon>Aphidoidea</taxon>
        <taxon>Aphididae</taxon>
        <taxon>Aphidini</taxon>
        <taxon>Aphis</taxon>
        <taxon>Aphis</taxon>
    </lineage>
</organism>
<dbReference type="AlphaFoldDB" id="A0A6G0U881"/>
<comment type="caution">
    <text evidence="1">The sequence shown here is derived from an EMBL/GenBank/DDBJ whole genome shotgun (WGS) entry which is preliminary data.</text>
</comment>
<evidence type="ECO:0000313" key="2">
    <source>
        <dbReference type="Proteomes" id="UP000475862"/>
    </source>
</evidence>
<protein>
    <submittedName>
        <fullName evidence="1">Uncharacterized protein</fullName>
    </submittedName>
</protein>
<dbReference type="EMBL" id="VYZN01000001">
    <property type="protein sequence ID" value="KAE9544970.1"/>
    <property type="molecule type" value="Genomic_DNA"/>
</dbReference>
<name>A0A6G0U881_APHGL</name>
<proteinExistence type="predicted"/>
<evidence type="ECO:0000313" key="1">
    <source>
        <dbReference type="EMBL" id="KAE9544970.1"/>
    </source>
</evidence>
<gene>
    <name evidence="1" type="ORF">AGLY_000513</name>
</gene>
<sequence>DVPDEDICFRKASKSQSQGNDQIFKNSFKYIKTLMSKEKIFIEKFGNKYYCLRQRNIVHCQSKTKTSKTKIINPNQLEVDVNEIYKTVDILENMVLYKLSKIKKFKSPSDKKAHFEQKLHEFLRINKLAVNILDEIQYSTDMIYDLNMVQIIFNHNLAQLQCIQDEQNKIMENMKKEKLEMYLVGKGLDFKSCSMIKKKSHYDPRYANW</sequence>
<feature type="non-terminal residue" evidence="1">
    <location>
        <position position="1"/>
    </location>
</feature>
<accession>A0A6G0U881</accession>
<reference evidence="1 2" key="1">
    <citation type="submission" date="2019-08" db="EMBL/GenBank/DDBJ databases">
        <title>The genome of the soybean aphid Biotype 1, its phylome, world population structure and adaptation to the North American continent.</title>
        <authorList>
            <person name="Giordano R."/>
            <person name="Donthu R.K."/>
            <person name="Hernandez A.G."/>
            <person name="Wright C.L."/>
            <person name="Zimin A.V."/>
        </authorList>
    </citation>
    <scope>NUCLEOTIDE SEQUENCE [LARGE SCALE GENOMIC DNA]</scope>
    <source>
        <tissue evidence="1">Whole aphids</tissue>
    </source>
</reference>
<dbReference type="OrthoDB" id="6602178at2759"/>
<keyword evidence="2" id="KW-1185">Reference proteome</keyword>
<dbReference type="Proteomes" id="UP000475862">
    <property type="component" value="Unassembled WGS sequence"/>
</dbReference>